<dbReference type="Proteomes" id="UP000240418">
    <property type="component" value="Unassembled WGS sequence"/>
</dbReference>
<proteinExistence type="predicted"/>
<keyword evidence="2" id="KW-0813">Transport</keyword>
<dbReference type="Gene3D" id="1.20.1740.10">
    <property type="entry name" value="Amino acid/polyamine transporter I"/>
    <property type="match status" value="1"/>
</dbReference>
<evidence type="ECO:0000256" key="1">
    <source>
        <dbReference type="ARBA" id="ARBA00004141"/>
    </source>
</evidence>
<comment type="subcellular location">
    <subcellularLocation>
        <location evidence="1">Membrane</location>
        <topology evidence="1">Multi-pass membrane protein</topology>
    </subcellularLocation>
</comment>
<accession>A0A2P8EVX9</accession>
<sequence>MTANPQEKPKLRRALTTPLLTLYGLGVTVGAGIYVLVGATAQQAGAYASFSFLVAAVVVSLTALSYAELSTRYPVSAGEAAYVEAGFDANWLTVLVGVAVAASGMISASAVAMGAASYLHGLVGFPEPVLTIGVVVIMGLIAMWGIAESVVIAAVITVIEIFGLLFVVAWGQLMSDPHGFAAVEMIPSFDPDIWRGILAASLLAFFAFVGFEDMANVAEEVKDPVKTIPKAIIWTLLLATGLYIATSATVLMVVPLDTLSQSAAPLSLVFTEAQPSVKQGFGVIAIVATVNGVLIQTIMASRVLYGLADRGHLPEILARVGPKTQTPVVATLVVVGIILVLTQALPIAVLAERTSQIVLLVFVLVNLSLIRLKYKGVSSGAHFQVPLAVPILGVATSAMLFAAGFL</sequence>
<dbReference type="GO" id="GO:0016020">
    <property type="term" value="C:membrane"/>
    <property type="evidence" value="ECO:0007669"/>
    <property type="project" value="UniProtKB-SubCell"/>
</dbReference>
<gene>
    <name evidence="7" type="ORF">CLV88_1325</name>
</gene>
<feature type="transmembrane region" description="Helical" evidence="6">
    <location>
        <begin position="47"/>
        <end position="69"/>
    </location>
</feature>
<evidence type="ECO:0000256" key="6">
    <source>
        <dbReference type="SAM" id="Phobius"/>
    </source>
</evidence>
<evidence type="ECO:0000313" key="7">
    <source>
        <dbReference type="EMBL" id="PSL13585.1"/>
    </source>
</evidence>
<feature type="transmembrane region" description="Helical" evidence="6">
    <location>
        <begin position="231"/>
        <end position="254"/>
    </location>
</feature>
<evidence type="ECO:0000256" key="4">
    <source>
        <dbReference type="ARBA" id="ARBA00022989"/>
    </source>
</evidence>
<keyword evidence="5 6" id="KW-0472">Membrane</keyword>
<protein>
    <submittedName>
        <fullName evidence="7">Amino acid/polyamine/organocation transporter (APC superfamily)</fullName>
    </submittedName>
</protein>
<feature type="transmembrane region" description="Helical" evidence="6">
    <location>
        <begin position="90"/>
        <end position="116"/>
    </location>
</feature>
<dbReference type="OrthoDB" id="7065842at2"/>
<dbReference type="Pfam" id="PF13520">
    <property type="entry name" value="AA_permease_2"/>
    <property type="match status" value="1"/>
</dbReference>
<feature type="transmembrane region" description="Helical" evidence="6">
    <location>
        <begin position="128"/>
        <end position="146"/>
    </location>
</feature>
<feature type="transmembrane region" description="Helical" evidence="6">
    <location>
        <begin position="386"/>
        <end position="405"/>
    </location>
</feature>
<dbReference type="PANTHER" id="PTHR43243:SF4">
    <property type="entry name" value="CATIONIC AMINO ACID TRANSPORTER 4"/>
    <property type="match status" value="1"/>
</dbReference>
<dbReference type="PANTHER" id="PTHR43243">
    <property type="entry name" value="INNER MEMBRANE TRANSPORTER YGJI-RELATED"/>
    <property type="match status" value="1"/>
</dbReference>
<dbReference type="RefSeq" id="WP_106610641.1">
    <property type="nucleotide sequence ID" value="NZ_PYGJ01000032.1"/>
</dbReference>
<evidence type="ECO:0000313" key="8">
    <source>
        <dbReference type="Proteomes" id="UP000240418"/>
    </source>
</evidence>
<keyword evidence="8" id="KW-1185">Reference proteome</keyword>
<keyword evidence="3 6" id="KW-0812">Transmembrane</keyword>
<dbReference type="EMBL" id="PYGJ01000032">
    <property type="protein sequence ID" value="PSL13585.1"/>
    <property type="molecule type" value="Genomic_DNA"/>
</dbReference>
<feature type="transmembrane region" description="Helical" evidence="6">
    <location>
        <begin position="193"/>
        <end position="211"/>
    </location>
</feature>
<reference evidence="7 8" key="1">
    <citation type="submission" date="2018-03" db="EMBL/GenBank/DDBJ databases">
        <title>Genomic Encyclopedia of Archaeal and Bacterial Type Strains, Phase II (KMG-II): from individual species to whole genera.</title>
        <authorList>
            <person name="Goeker M."/>
        </authorList>
    </citation>
    <scope>NUCLEOTIDE SEQUENCE [LARGE SCALE GENOMIC DNA]</scope>
    <source>
        <strain evidence="7 8">DSM 100673</strain>
    </source>
</reference>
<keyword evidence="4 6" id="KW-1133">Transmembrane helix</keyword>
<feature type="transmembrane region" description="Helical" evidence="6">
    <location>
        <begin position="20"/>
        <end position="41"/>
    </location>
</feature>
<feature type="transmembrane region" description="Helical" evidence="6">
    <location>
        <begin position="357"/>
        <end position="374"/>
    </location>
</feature>
<dbReference type="GO" id="GO:0015171">
    <property type="term" value="F:amino acid transmembrane transporter activity"/>
    <property type="evidence" value="ECO:0007669"/>
    <property type="project" value="TreeGrafter"/>
</dbReference>
<evidence type="ECO:0000256" key="3">
    <source>
        <dbReference type="ARBA" id="ARBA00022692"/>
    </source>
</evidence>
<dbReference type="InterPro" id="IPR002293">
    <property type="entry name" value="AA/rel_permease1"/>
</dbReference>
<dbReference type="PIRSF" id="PIRSF006060">
    <property type="entry name" value="AA_transporter"/>
    <property type="match status" value="1"/>
</dbReference>
<name>A0A2P8EVX9_9RHOB</name>
<evidence type="ECO:0000256" key="5">
    <source>
        <dbReference type="ARBA" id="ARBA00023136"/>
    </source>
</evidence>
<evidence type="ECO:0000256" key="2">
    <source>
        <dbReference type="ARBA" id="ARBA00022448"/>
    </source>
</evidence>
<feature type="transmembrane region" description="Helical" evidence="6">
    <location>
        <begin position="328"/>
        <end position="351"/>
    </location>
</feature>
<organism evidence="7 8">
    <name type="scientific">Shimia abyssi</name>
    <dbReference type="NCBI Taxonomy" id="1662395"/>
    <lineage>
        <taxon>Bacteria</taxon>
        <taxon>Pseudomonadati</taxon>
        <taxon>Pseudomonadota</taxon>
        <taxon>Alphaproteobacteria</taxon>
        <taxon>Rhodobacterales</taxon>
        <taxon>Roseobacteraceae</taxon>
    </lineage>
</organism>
<dbReference type="AlphaFoldDB" id="A0A2P8EVX9"/>
<feature type="transmembrane region" description="Helical" evidence="6">
    <location>
        <begin position="151"/>
        <end position="173"/>
    </location>
</feature>
<feature type="transmembrane region" description="Helical" evidence="6">
    <location>
        <begin position="281"/>
        <end position="307"/>
    </location>
</feature>
<comment type="caution">
    <text evidence="7">The sequence shown here is derived from an EMBL/GenBank/DDBJ whole genome shotgun (WGS) entry which is preliminary data.</text>
</comment>